<dbReference type="SUPFAM" id="SSF54909">
    <property type="entry name" value="Dimeric alpha+beta barrel"/>
    <property type="match status" value="1"/>
</dbReference>
<sequence length="89" mass="9816">MSVRGEHLARMEKAKADGVFIAGGAILSETETYDGKPKMIGSMVMTKHVSAAACRAFFEADPYVSGRVWESFEVRPFRLAETGFVKENL</sequence>
<name>A0A139APU7_GONPJ</name>
<dbReference type="InterPro" id="IPR051807">
    <property type="entry name" value="Sec-metab_biosynth-assoc"/>
</dbReference>
<proteinExistence type="predicted"/>
<dbReference type="Pfam" id="PF03795">
    <property type="entry name" value="YCII"/>
    <property type="match status" value="1"/>
</dbReference>
<dbReference type="AlphaFoldDB" id="A0A139APU7"/>
<protein>
    <recommendedName>
        <fullName evidence="1">YCII-related domain-containing protein</fullName>
    </recommendedName>
</protein>
<dbReference type="Proteomes" id="UP000070544">
    <property type="component" value="Unassembled WGS sequence"/>
</dbReference>
<accession>A0A139APU7</accession>
<dbReference type="EMBL" id="KQ965740">
    <property type="protein sequence ID" value="KXS18781.1"/>
    <property type="molecule type" value="Genomic_DNA"/>
</dbReference>
<dbReference type="PANTHER" id="PTHR33606:SF3">
    <property type="entry name" value="PROTEIN YCII"/>
    <property type="match status" value="1"/>
</dbReference>
<feature type="domain" description="YCII-related" evidence="1">
    <location>
        <begin position="3"/>
        <end position="78"/>
    </location>
</feature>
<dbReference type="PANTHER" id="PTHR33606">
    <property type="entry name" value="PROTEIN YCII"/>
    <property type="match status" value="1"/>
</dbReference>
<reference evidence="2 3" key="1">
    <citation type="journal article" date="2015" name="Genome Biol. Evol.">
        <title>Phylogenomic analyses indicate that early fungi evolved digesting cell walls of algal ancestors of land plants.</title>
        <authorList>
            <person name="Chang Y."/>
            <person name="Wang S."/>
            <person name="Sekimoto S."/>
            <person name="Aerts A.L."/>
            <person name="Choi C."/>
            <person name="Clum A."/>
            <person name="LaButti K.M."/>
            <person name="Lindquist E.A."/>
            <person name="Yee Ngan C."/>
            <person name="Ohm R.A."/>
            <person name="Salamov A.A."/>
            <person name="Grigoriev I.V."/>
            <person name="Spatafora J.W."/>
            <person name="Berbee M.L."/>
        </authorList>
    </citation>
    <scope>NUCLEOTIDE SEQUENCE [LARGE SCALE GENOMIC DNA]</scope>
    <source>
        <strain evidence="2 3">JEL478</strain>
    </source>
</reference>
<dbReference type="Gene3D" id="3.30.70.1060">
    <property type="entry name" value="Dimeric alpha+beta barrel"/>
    <property type="match status" value="1"/>
</dbReference>
<evidence type="ECO:0000259" key="1">
    <source>
        <dbReference type="Pfam" id="PF03795"/>
    </source>
</evidence>
<gene>
    <name evidence="2" type="ORF">M427DRAFT_175919</name>
</gene>
<dbReference type="InterPro" id="IPR005545">
    <property type="entry name" value="YCII"/>
</dbReference>
<dbReference type="OrthoDB" id="5519740at2759"/>
<organism evidence="2 3">
    <name type="scientific">Gonapodya prolifera (strain JEL478)</name>
    <name type="common">Monoblepharis prolifera</name>
    <dbReference type="NCBI Taxonomy" id="1344416"/>
    <lineage>
        <taxon>Eukaryota</taxon>
        <taxon>Fungi</taxon>
        <taxon>Fungi incertae sedis</taxon>
        <taxon>Chytridiomycota</taxon>
        <taxon>Chytridiomycota incertae sedis</taxon>
        <taxon>Monoblepharidomycetes</taxon>
        <taxon>Monoblepharidales</taxon>
        <taxon>Gonapodyaceae</taxon>
        <taxon>Gonapodya</taxon>
    </lineage>
</organism>
<evidence type="ECO:0000313" key="3">
    <source>
        <dbReference type="Proteomes" id="UP000070544"/>
    </source>
</evidence>
<dbReference type="InterPro" id="IPR011008">
    <property type="entry name" value="Dimeric_a/b-barrel"/>
</dbReference>
<evidence type="ECO:0000313" key="2">
    <source>
        <dbReference type="EMBL" id="KXS18781.1"/>
    </source>
</evidence>
<keyword evidence="3" id="KW-1185">Reference proteome</keyword>